<accession>A0A387G7G2</accession>
<dbReference type="Pfam" id="PF17645">
    <property type="entry name" value="Amdase"/>
    <property type="match status" value="1"/>
</dbReference>
<dbReference type="InterPro" id="IPR026286">
    <property type="entry name" value="MaiA/AMDase"/>
</dbReference>
<proteinExistence type="predicted"/>
<evidence type="ECO:0000313" key="2">
    <source>
        <dbReference type="Proteomes" id="UP000282195"/>
    </source>
</evidence>
<dbReference type="PIRSF" id="PIRSF015736">
    <property type="entry name" value="MI"/>
    <property type="match status" value="1"/>
</dbReference>
<dbReference type="InterPro" id="IPR053714">
    <property type="entry name" value="Iso_Racemase_Enz_sf"/>
</dbReference>
<dbReference type="PANTHER" id="PTHR40267:SF1">
    <property type="entry name" value="BLR3294 PROTEIN"/>
    <property type="match status" value="1"/>
</dbReference>
<dbReference type="RefSeq" id="WP_120709000.1">
    <property type="nucleotide sequence ID" value="NZ_CP032696.1"/>
</dbReference>
<keyword evidence="2" id="KW-1185">Reference proteome</keyword>
<organism evidence="1 2">
    <name type="scientific">Rhizobium jaguaris</name>
    <dbReference type="NCBI Taxonomy" id="1312183"/>
    <lineage>
        <taxon>Bacteria</taxon>
        <taxon>Pseudomonadati</taxon>
        <taxon>Pseudomonadota</taxon>
        <taxon>Alphaproteobacteria</taxon>
        <taxon>Hyphomicrobiales</taxon>
        <taxon>Rhizobiaceae</taxon>
        <taxon>Rhizobium/Agrobacterium group</taxon>
        <taxon>Rhizobium</taxon>
    </lineage>
</organism>
<geneLocation type="plasmid" evidence="2">
    <name>prccge525b</name>
</geneLocation>
<reference evidence="1 2" key="1">
    <citation type="submission" date="2018-10" db="EMBL/GenBank/DDBJ databases">
        <title>Rhizobium etli, R. leguminosarum and a new Rhizobium genospecies from Phaseolus dumosus.</title>
        <authorList>
            <person name="Ramirez-Puebla S.T."/>
            <person name="Rogel-Hernandez M.A."/>
            <person name="Guerrero G."/>
            <person name="Ormeno-Orrillo E."/>
            <person name="Martinez-Romero J.C."/>
            <person name="Negrete-Yankelevich S."/>
            <person name="Martinez-Romero E."/>
        </authorList>
    </citation>
    <scope>NUCLEOTIDE SEQUENCE [LARGE SCALE GENOMIC DNA]</scope>
    <source>
        <strain evidence="1 2">CCGE525</strain>
        <plasmid evidence="2">prccge525b</plasmid>
    </source>
</reference>
<keyword evidence="1" id="KW-0614">Plasmid</keyword>
<dbReference type="PANTHER" id="PTHR40267">
    <property type="entry name" value="BLR3294 PROTEIN"/>
    <property type="match status" value="1"/>
</dbReference>
<dbReference type="Proteomes" id="UP000282195">
    <property type="component" value="Plasmid pRCCGE525b"/>
</dbReference>
<dbReference type="OrthoDB" id="9816064at2"/>
<dbReference type="KEGG" id="rjg:CCGE525_35485"/>
<sequence>MPTQTAVSTPHAEQSHAAVASELTIGLIVLSTDTLTELELRRMLPDDNVNFSATRIKNQEPGTIETLRAHVHEIAKAGNLYDPPGAVNVFAYACTSGSVIISQEKLESELHRSLPRSHLTSPMTGALRAFRRLGVKRVSMLSPYGDDVVSLMTQCLNEWDVAVLSSASFHSKTDEEIIAISPQSILDAACSIDQNESEAIFIPCTALRTSSIIQMVEARLGKPVVTAHQAMLWDALRIAGYEKPIAGYGRLLTL</sequence>
<dbReference type="Gene3D" id="3.40.50.12500">
    <property type="match status" value="1"/>
</dbReference>
<name>A0A387G7G2_9HYPH</name>
<protein>
    <submittedName>
        <fullName evidence="1">Asp/Glu racemase</fullName>
    </submittedName>
</protein>
<dbReference type="EMBL" id="CP032696">
    <property type="protein sequence ID" value="AYG64104.1"/>
    <property type="molecule type" value="Genomic_DNA"/>
</dbReference>
<evidence type="ECO:0000313" key="1">
    <source>
        <dbReference type="EMBL" id="AYG64104.1"/>
    </source>
</evidence>
<dbReference type="AlphaFoldDB" id="A0A387G7G2"/>
<gene>
    <name evidence="1" type="ORF">CCGE525_35485</name>
</gene>